<comment type="subcellular location">
    <subcellularLocation>
        <location evidence="1 10">Cytoplasm</location>
    </subcellularLocation>
</comment>
<dbReference type="Pfam" id="PF00749">
    <property type="entry name" value="tRNA-synt_1c"/>
    <property type="match status" value="1"/>
</dbReference>
<keyword evidence="8 10" id="KW-0648">Protein biosynthesis</keyword>
<accession>A0A368BMR5</accession>
<dbReference type="InterPro" id="IPR020751">
    <property type="entry name" value="aa-tRNA-synth_I_codon-bd_sub2"/>
</dbReference>
<dbReference type="EC" id="6.1.1.17" evidence="10"/>
<dbReference type="GO" id="GO:0008270">
    <property type="term" value="F:zinc ion binding"/>
    <property type="evidence" value="ECO:0007669"/>
    <property type="project" value="InterPro"/>
</dbReference>
<evidence type="ECO:0000313" key="13">
    <source>
        <dbReference type="EMBL" id="RCL38184.1"/>
    </source>
</evidence>
<evidence type="ECO:0000256" key="8">
    <source>
        <dbReference type="ARBA" id="ARBA00022917"/>
    </source>
</evidence>
<reference evidence="13 14" key="1">
    <citation type="journal article" date="2018" name="Microbiome">
        <title>Fine metagenomic profile of the Mediterranean stratified and mixed water columns revealed by assembly and recruitment.</title>
        <authorList>
            <person name="Haro-Moreno J.M."/>
            <person name="Lopez-Perez M."/>
            <person name="De La Torre J.R."/>
            <person name="Picazo A."/>
            <person name="Camacho A."/>
            <person name="Rodriguez-Valera F."/>
        </authorList>
    </citation>
    <scope>NUCLEOTIDE SEQUENCE [LARGE SCALE GENOMIC DNA]</scope>
    <source>
        <strain evidence="13">MED-G84</strain>
    </source>
</reference>
<dbReference type="GO" id="GO:0000049">
    <property type="term" value="F:tRNA binding"/>
    <property type="evidence" value="ECO:0007669"/>
    <property type="project" value="InterPro"/>
</dbReference>
<evidence type="ECO:0000256" key="9">
    <source>
        <dbReference type="ARBA" id="ARBA00023146"/>
    </source>
</evidence>
<dbReference type="Pfam" id="PF19269">
    <property type="entry name" value="Anticodon_2"/>
    <property type="match status" value="1"/>
</dbReference>
<dbReference type="Proteomes" id="UP000253032">
    <property type="component" value="Unassembled WGS sequence"/>
</dbReference>
<feature type="domain" description="Glutamyl/glutaminyl-tRNA synthetase class Ib catalytic" evidence="11">
    <location>
        <begin position="4"/>
        <end position="303"/>
    </location>
</feature>
<evidence type="ECO:0000256" key="2">
    <source>
        <dbReference type="ARBA" id="ARBA00007894"/>
    </source>
</evidence>
<evidence type="ECO:0000256" key="7">
    <source>
        <dbReference type="ARBA" id="ARBA00022840"/>
    </source>
</evidence>
<comment type="similarity">
    <text evidence="2 10">Belongs to the class-I aminoacyl-tRNA synthetase family. Glutamate--tRNA ligase type 1 subfamily.</text>
</comment>
<evidence type="ECO:0000256" key="3">
    <source>
        <dbReference type="ARBA" id="ARBA00011245"/>
    </source>
</evidence>
<sequence>MTTVTRFAPSPTGTLHIGGVRTALFNYVYAKQNKGKFLIRIEDTDAERSSREHEENILKGLADIGINPDEPPVRQSERSDLYKLAAEKIIESGNAYWCDCSKETLDEMRAEQEAAGKKPMYDGRSRNLGLKRSNATVLRLKTPKDGELVFHDLVRGEVIFQNSELDDLILLRSDGSPTYHLCNVVDDFSQGITSVVRGEDHLSNTPRQIHIQQALGYPPLEYAHLPMVLGPDKKRLSKRNAVTSLQDYFDEGYLESSMINMLARLGWSKGEKEIFYLDDLIMDFRMQEVQKAGAIFDQAKLDWINNHHLAALPFEDFKNRLIPFLAKNEIDYSKNNNHNNIIEALRSSKPTLQGVSDDLVPYFSKVGPYNEKAADKFLKGSKPVLEYIRRKLNGLEVWDEGSIDAALKEAQTALSLPTPKLNQPIRIAMTGSTHSPSLGLTLSLFNLDEVNSRIDAALDYLSKAN</sequence>
<feature type="binding site" evidence="10">
    <location>
        <position position="238"/>
    </location>
    <ligand>
        <name>ATP</name>
        <dbReference type="ChEBI" id="CHEBI:30616"/>
    </ligand>
</feature>
<evidence type="ECO:0000256" key="6">
    <source>
        <dbReference type="ARBA" id="ARBA00022741"/>
    </source>
</evidence>
<evidence type="ECO:0000313" key="14">
    <source>
        <dbReference type="Proteomes" id="UP000253032"/>
    </source>
</evidence>
<dbReference type="InterPro" id="IPR033910">
    <property type="entry name" value="GluRS_core"/>
</dbReference>
<dbReference type="SUPFAM" id="SSF48163">
    <property type="entry name" value="An anticodon-binding domain of class I aminoacyl-tRNA synthetases"/>
    <property type="match status" value="1"/>
</dbReference>
<dbReference type="PANTHER" id="PTHR43311:SF2">
    <property type="entry name" value="GLUTAMATE--TRNA LIGASE, MITOCHONDRIAL-RELATED"/>
    <property type="match status" value="1"/>
</dbReference>
<comment type="subunit">
    <text evidence="3 10">Monomer.</text>
</comment>
<dbReference type="FunFam" id="3.40.50.620:FF:000007">
    <property type="entry name" value="Glutamate--tRNA ligase"/>
    <property type="match status" value="1"/>
</dbReference>
<dbReference type="InterPro" id="IPR049940">
    <property type="entry name" value="GluQ/Sye"/>
</dbReference>
<dbReference type="InterPro" id="IPR001412">
    <property type="entry name" value="aa-tRNA-synth_I_CS"/>
</dbReference>
<dbReference type="Gene3D" id="3.40.50.620">
    <property type="entry name" value="HUPs"/>
    <property type="match status" value="1"/>
</dbReference>
<keyword evidence="7 10" id="KW-0067">ATP-binding</keyword>
<dbReference type="PROSITE" id="PS00178">
    <property type="entry name" value="AA_TRNA_LIGASE_I"/>
    <property type="match status" value="1"/>
</dbReference>
<evidence type="ECO:0000259" key="11">
    <source>
        <dbReference type="Pfam" id="PF00749"/>
    </source>
</evidence>
<comment type="function">
    <text evidence="10">Catalyzes the attachment of glutamate to tRNA(Glu) in a two-step reaction: glutamate is first activated by ATP to form Glu-AMP and then transferred to the acceptor end of tRNA(Glu).</text>
</comment>
<dbReference type="InterPro" id="IPR004527">
    <property type="entry name" value="Glu-tRNA-ligase_bac/mito"/>
</dbReference>
<evidence type="ECO:0000259" key="12">
    <source>
        <dbReference type="Pfam" id="PF19269"/>
    </source>
</evidence>
<dbReference type="HAMAP" id="MF_00022">
    <property type="entry name" value="Glu_tRNA_synth_type1"/>
    <property type="match status" value="1"/>
</dbReference>
<name>A0A368BMR5_9GAMM</name>
<organism evidence="13 14">
    <name type="scientific">SAR86 cluster bacterium</name>
    <dbReference type="NCBI Taxonomy" id="2030880"/>
    <lineage>
        <taxon>Bacteria</taxon>
        <taxon>Pseudomonadati</taxon>
        <taxon>Pseudomonadota</taxon>
        <taxon>Gammaproteobacteria</taxon>
        <taxon>SAR86 cluster</taxon>
    </lineage>
</organism>
<dbReference type="GO" id="GO:0004818">
    <property type="term" value="F:glutamate-tRNA ligase activity"/>
    <property type="evidence" value="ECO:0007669"/>
    <property type="project" value="UniProtKB-UniRule"/>
</dbReference>
<dbReference type="InterPro" id="IPR045462">
    <property type="entry name" value="aa-tRNA-synth_I_cd-bd"/>
</dbReference>
<evidence type="ECO:0000256" key="4">
    <source>
        <dbReference type="ARBA" id="ARBA00022490"/>
    </source>
</evidence>
<comment type="catalytic activity">
    <reaction evidence="10">
        <text>tRNA(Glu) + L-glutamate + ATP = L-glutamyl-tRNA(Glu) + AMP + diphosphate</text>
        <dbReference type="Rhea" id="RHEA:23540"/>
        <dbReference type="Rhea" id="RHEA-COMP:9663"/>
        <dbReference type="Rhea" id="RHEA-COMP:9680"/>
        <dbReference type="ChEBI" id="CHEBI:29985"/>
        <dbReference type="ChEBI" id="CHEBI:30616"/>
        <dbReference type="ChEBI" id="CHEBI:33019"/>
        <dbReference type="ChEBI" id="CHEBI:78442"/>
        <dbReference type="ChEBI" id="CHEBI:78520"/>
        <dbReference type="ChEBI" id="CHEBI:456215"/>
        <dbReference type="EC" id="6.1.1.17"/>
    </reaction>
</comment>
<comment type="caution">
    <text evidence="10">Lacks conserved residue(s) required for the propagation of feature annotation.</text>
</comment>
<feature type="short sequence motif" description="'HIGH' region" evidence="10">
    <location>
        <begin position="9"/>
        <end position="19"/>
    </location>
</feature>
<dbReference type="PANTHER" id="PTHR43311">
    <property type="entry name" value="GLUTAMATE--TRNA LIGASE"/>
    <property type="match status" value="1"/>
</dbReference>
<keyword evidence="4 10" id="KW-0963">Cytoplasm</keyword>
<dbReference type="GO" id="GO:0005829">
    <property type="term" value="C:cytosol"/>
    <property type="evidence" value="ECO:0007669"/>
    <property type="project" value="TreeGrafter"/>
</dbReference>
<dbReference type="InterPro" id="IPR000924">
    <property type="entry name" value="Glu/Gln-tRNA-synth"/>
</dbReference>
<feature type="domain" description="Aminoacyl-tRNA synthetase class I anticodon-binding" evidence="12">
    <location>
        <begin position="319"/>
        <end position="458"/>
    </location>
</feature>
<feature type="short sequence motif" description="'KMSKS' region" evidence="10">
    <location>
        <begin position="235"/>
        <end position="239"/>
    </location>
</feature>
<dbReference type="SUPFAM" id="SSF52374">
    <property type="entry name" value="Nucleotidylyl transferase"/>
    <property type="match status" value="1"/>
</dbReference>
<keyword evidence="9 10" id="KW-0030">Aminoacyl-tRNA synthetase</keyword>
<dbReference type="NCBIfam" id="TIGR00464">
    <property type="entry name" value="gltX_bact"/>
    <property type="match status" value="1"/>
</dbReference>
<dbReference type="GO" id="GO:0005524">
    <property type="term" value="F:ATP binding"/>
    <property type="evidence" value="ECO:0007669"/>
    <property type="project" value="UniProtKB-UniRule"/>
</dbReference>
<evidence type="ECO:0000256" key="1">
    <source>
        <dbReference type="ARBA" id="ARBA00004496"/>
    </source>
</evidence>
<dbReference type="AlphaFoldDB" id="A0A368BMR5"/>
<proteinExistence type="inferred from homology"/>
<dbReference type="InterPro" id="IPR008925">
    <property type="entry name" value="aa_tRNA-synth_I_cd-bd_sf"/>
</dbReference>
<dbReference type="CDD" id="cd00808">
    <property type="entry name" value="GluRS_core"/>
    <property type="match status" value="1"/>
</dbReference>
<comment type="caution">
    <text evidence="13">The sequence shown here is derived from an EMBL/GenBank/DDBJ whole genome shotgun (WGS) entry which is preliminary data.</text>
</comment>
<keyword evidence="6 10" id="KW-0547">Nucleotide-binding</keyword>
<gene>
    <name evidence="10" type="primary">gltX</name>
    <name evidence="13" type="ORF">DBW98_02720</name>
</gene>
<dbReference type="GO" id="GO:0006424">
    <property type="term" value="P:glutamyl-tRNA aminoacylation"/>
    <property type="evidence" value="ECO:0007669"/>
    <property type="project" value="UniProtKB-UniRule"/>
</dbReference>
<dbReference type="Gene3D" id="1.10.10.350">
    <property type="match status" value="1"/>
</dbReference>
<keyword evidence="5 10" id="KW-0436">Ligase</keyword>
<evidence type="ECO:0000256" key="5">
    <source>
        <dbReference type="ARBA" id="ARBA00022598"/>
    </source>
</evidence>
<dbReference type="InterPro" id="IPR020058">
    <property type="entry name" value="Glu/Gln-tRNA-synth_Ib_cat-dom"/>
</dbReference>
<dbReference type="InterPro" id="IPR014729">
    <property type="entry name" value="Rossmann-like_a/b/a_fold"/>
</dbReference>
<evidence type="ECO:0000256" key="10">
    <source>
        <dbReference type="HAMAP-Rule" id="MF_00022"/>
    </source>
</evidence>
<dbReference type="PRINTS" id="PR00987">
    <property type="entry name" value="TRNASYNTHGLU"/>
</dbReference>
<dbReference type="EMBL" id="QOPC01000012">
    <property type="protein sequence ID" value="RCL38184.1"/>
    <property type="molecule type" value="Genomic_DNA"/>
</dbReference>
<protein>
    <recommendedName>
        <fullName evidence="10">Glutamate--tRNA ligase</fullName>
        <ecNumber evidence="10">6.1.1.17</ecNumber>
    </recommendedName>
    <alternativeName>
        <fullName evidence="10">Glutamyl-tRNA synthetase</fullName>
        <shortName evidence="10">GluRS</shortName>
    </alternativeName>
</protein>